<dbReference type="Gene3D" id="2.130.10.130">
    <property type="entry name" value="Integrin alpha, N-terminal"/>
    <property type="match status" value="2"/>
</dbReference>
<dbReference type="Proteomes" id="UP000315082">
    <property type="component" value="Chromosome"/>
</dbReference>
<dbReference type="InterPro" id="IPR028994">
    <property type="entry name" value="Integrin_alpha_N"/>
</dbReference>
<gene>
    <name evidence="3" type="ORF">Poly24_04870</name>
</gene>
<evidence type="ECO:0000256" key="2">
    <source>
        <dbReference type="SAM" id="Phobius"/>
    </source>
</evidence>
<dbReference type="KEGG" id="rcf:Poly24_04870"/>
<keyword evidence="4" id="KW-1185">Reference proteome</keyword>
<dbReference type="Pfam" id="PF13517">
    <property type="entry name" value="FG-GAP_3"/>
    <property type="match status" value="3"/>
</dbReference>
<evidence type="ECO:0000256" key="1">
    <source>
        <dbReference type="ARBA" id="ARBA00022729"/>
    </source>
</evidence>
<evidence type="ECO:0000313" key="4">
    <source>
        <dbReference type="Proteomes" id="UP000315082"/>
    </source>
</evidence>
<keyword evidence="1" id="KW-0732">Signal</keyword>
<name>A0A518JML7_9BACT</name>
<dbReference type="EMBL" id="CP036348">
    <property type="protein sequence ID" value="QDV66799.1"/>
    <property type="molecule type" value="Genomic_DNA"/>
</dbReference>
<keyword evidence="2" id="KW-1133">Transmembrane helix</keyword>
<organism evidence="3 4">
    <name type="scientific">Rosistilla carotiformis</name>
    <dbReference type="NCBI Taxonomy" id="2528017"/>
    <lineage>
        <taxon>Bacteria</taxon>
        <taxon>Pseudomonadati</taxon>
        <taxon>Planctomycetota</taxon>
        <taxon>Planctomycetia</taxon>
        <taxon>Pirellulales</taxon>
        <taxon>Pirellulaceae</taxon>
        <taxon>Rosistilla</taxon>
    </lineage>
</organism>
<dbReference type="InterPro" id="IPR013517">
    <property type="entry name" value="FG-GAP"/>
</dbReference>
<accession>A0A518JML7</accession>
<dbReference type="PANTHER" id="PTHR44103">
    <property type="entry name" value="PROPROTEIN CONVERTASE P"/>
    <property type="match status" value="1"/>
</dbReference>
<evidence type="ECO:0000313" key="3">
    <source>
        <dbReference type="EMBL" id="QDV66799.1"/>
    </source>
</evidence>
<dbReference type="SUPFAM" id="SSF69318">
    <property type="entry name" value="Integrin alpha N-terminal domain"/>
    <property type="match status" value="1"/>
</dbReference>
<keyword evidence="2" id="KW-0812">Transmembrane</keyword>
<dbReference type="PANTHER" id="PTHR44103:SF1">
    <property type="entry name" value="PROPROTEIN CONVERTASE P"/>
    <property type="match status" value="1"/>
</dbReference>
<dbReference type="AlphaFoldDB" id="A0A518JML7"/>
<proteinExistence type="predicted"/>
<reference evidence="3 4" key="1">
    <citation type="submission" date="2019-02" db="EMBL/GenBank/DDBJ databases">
        <title>Deep-cultivation of Planctomycetes and their phenomic and genomic characterization uncovers novel biology.</title>
        <authorList>
            <person name="Wiegand S."/>
            <person name="Jogler M."/>
            <person name="Boedeker C."/>
            <person name="Pinto D."/>
            <person name="Vollmers J."/>
            <person name="Rivas-Marin E."/>
            <person name="Kohn T."/>
            <person name="Peeters S.H."/>
            <person name="Heuer A."/>
            <person name="Rast P."/>
            <person name="Oberbeckmann S."/>
            <person name="Bunk B."/>
            <person name="Jeske O."/>
            <person name="Meyerdierks A."/>
            <person name="Storesund J.E."/>
            <person name="Kallscheuer N."/>
            <person name="Luecker S."/>
            <person name="Lage O.M."/>
            <person name="Pohl T."/>
            <person name="Merkel B.J."/>
            <person name="Hornburger P."/>
            <person name="Mueller R.-W."/>
            <person name="Bruemmer F."/>
            <person name="Labrenz M."/>
            <person name="Spormann A.M."/>
            <person name="Op den Camp H."/>
            <person name="Overmann J."/>
            <person name="Amann R."/>
            <person name="Jetten M.S.M."/>
            <person name="Mascher T."/>
            <person name="Medema M.H."/>
            <person name="Devos D.P."/>
            <person name="Kaster A.-K."/>
            <person name="Ovreas L."/>
            <person name="Rohde M."/>
            <person name="Galperin M.Y."/>
            <person name="Jogler C."/>
        </authorList>
    </citation>
    <scope>NUCLEOTIDE SEQUENCE [LARGE SCALE GENOMIC DNA]</scope>
    <source>
        <strain evidence="3 4">Poly24</strain>
    </source>
</reference>
<keyword evidence="2" id="KW-0472">Membrane</keyword>
<protein>
    <submittedName>
        <fullName evidence="3">FG-GAP repeat protein</fullName>
    </submittedName>
</protein>
<feature type="transmembrane region" description="Helical" evidence="2">
    <location>
        <begin position="35"/>
        <end position="54"/>
    </location>
</feature>
<sequence length="460" mass="50483">MRALCAMISHNKSCSVLKTRASEILMLTNSPKPQIVVFLLLIFAIPLVAFSSFLDGWLIRPLPVVYQGGTAYSASKVPFEMISLDAASEGLPQITNVQILDFDGDGNVEVLACDSLKNQVLLFRMRDGKWQEEVLVRDVAAPAHATAVDIDSDGDLDLVVSVLGNILPDDSVIGRVELFESTPEGYRRHVILDDVRRVADVQPADFDGDGDIDLAVAVFGYSRGSILWLENRGQLKFRDHLLHTAPGTIHVPIADYDGDGDPDIAAIVTQDEEELWGFENLGNGEFKKRRLWMTINHDLGSAGLVQADLDGDGDPDLILPAGDNLEDLDAYPQPYHGCYWFENQGDWTFQIRRIADLGGTYAADVGDFDSDGDLDVVLASMTNNWNRTDTASLVWLENDGQQNFTTWQIASDPIHLVTVAAGDLDGDGSDDIVAGALNLRKPFQRVGRVSAWLNRGEAKQ</sequence>